<organism evidence="1 2">
    <name type="scientific">Vararia minispora EC-137</name>
    <dbReference type="NCBI Taxonomy" id="1314806"/>
    <lineage>
        <taxon>Eukaryota</taxon>
        <taxon>Fungi</taxon>
        <taxon>Dikarya</taxon>
        <taxon>Basidiomycota</taxon>
        <taxon>Agaricomycotina</taxon>
        <taxon>Agaricomycetes</taxon>
        <taxon>Russulales</taxon>
        <taxon>Lachnocladiaceae</taxon>
        <taxon>Vararia</taxon>
    </lineage>
</organism>
<accession>A0ACB8QKX9</accession>
<name>A0ACB8QKX9_9AGAM</name>
<evidence type="ECO:0000313" key="1">
    <source>
        <dbReference type="EMBL" id="KAI0032026.1"/>
    </source>
</evidence>
<reference evidence="1" key="2">
    <citation type="journal article" date="2022" name="New Phytol.">
        <title>Evolutionary transition to the ectomycorrhizal habit in the genomes of a hyperdiverse lineage of mushroom-forming fungi.</title>
        <authorList>
            <person name="Looney B."/>
            <person name="Miyauchi S."/>
            <person name="Morin E."/>
            <person name="Drula E."/>
            <person name="Courty P.E."/>
            <person name="Kohler A."/>
            <person name="Kuo A."/>
            <person name="LaButti K."/>
            <person name="Pangilinan J."/>
            <person name="Lipzen A."/>
            <person name="Riley R."/>
            <person name="Andreopoulos W."/>
            <person name="He G."/>
            <person name="Johnson J."/>
            <person name="Nolan M."/>
            <person name="Tritt A."/>
            <person name="Barry K.W."/>
            <person name="Grigoriev I.V."/>
            <person name="Nagy L.G."/>
            <person name="Hibbett D."/>
            <person name="Henrissat B."/>
            <person name="Matheny P.B."/>
            <person name="Labbe J."/>
            <person name="Martin F.M."/>
        </authorList>
    </citation>
    <scope>NUCLEOTIDE SEQUENCE</scope>
    <source>
        <strain evidence="1">EC-137</strain>
    </source>
</reference>
<protein>
    <submittedName>
        <fullName evidence="1">Uncharacterized protein</fullName>
    </submittedName>
</protein>
<comment type="caution">
    <text evidence="1">The sequence shown here is derived from an EMBL/GenBank/DDBJ whole genome shotgun (WGS) entry which is preliminary data.</text>
</comment>
<reference evidence="1" key="1">
    <citation type="submission" date="2021-02" db="EMBL/GenBank/DDBJ databases">
        <authorList>
            <consortium name="DOE Joint Genome Institute"/>
            <person name="Ahrendt S."/>
            <person name="Looney B.P."/>
            <person name="Miyauchi S."/>
            <person name="Morin E."/>
            <person name="Drula E."/>
            <person name="Courty P.E."/>
            <person name="Chicoki N."/>
            <person name="Fauchery L."/>
            <person name="Kohler A."/>
            <person name="Kuo A."/>
            <person name="Labutti K."/>
            <person name="Pangilinan J."/>
            <person name="Lipzen A."/>
            <person name="Riley R."/>
            <person name="Andreopoulos W."/>
            <person name="He G."/>
            <person name="Johnson J."/>
            <person name="Barry K.W."/>
            <person name="Grigoriev I.V."/>
            <person name="Nagy L."/>
            <person name="Hibbett D."/>
            <person name="Henrissat B."/>
            <person name="Matheny P.B."/>
            <person name="Labbe J."/>
            <person name="Martin F."/>
        </authorList>
    </citation>
    <scope>NUCLEOTIDE SEQUENCE</scope>
    <source>
        <strain evidence="1">EC-137</strain>
    </source>
</reference>
<keyword evidence="2" id="KW-1185">Reference proteome</keyword>
<dbReference type="EMBL" id="MU273559">
    <property type="protein sequence ID" value="KAI0032026.1"/>
    <property type="molecule type" value="Genomic_DNA"/>
</dbReference>
<evidence type="ECO:0000313" key="2">
    <source>
        <dbReference type="Proteomes" id="UP000814128"/>
    </source>
</evidence>
<dbReference type="Proteomes" id="UP000814128">
    <property type="component" value="Unassembled WGS sequence"/>
</dbReference>
<sequence length="113" mass="12958">MFLLFFAASVATVLLFLLRMPAFWSSLMALDEPSDVHEMGMALVATRNPFRESGPPACMAKLIMLRHKLNQSNARKQRRSPSPARQYSRPRPTVRPAAVPWIRTQHRGRITHY</sequence>
<gene>
    <name evidence="1" type="ORF">K488DRAFT_86237</name>
</gene>
<proteinExistence type="predicted"/>